<name>A0A2P6QIN5_ROSCH</name>
<proteinExistence type="predicted"/>
<feature type="transmembrane region" description="Helical" evidence="1">
    <location>
        <begin position="103"/>
        <end position="122"/>
    </location>
</feature>
<organism evidence="2 3">
    <name type="scientific">Rosa chinensis</name>
    <name type="common">China rose</name>
    <dbReference type="NCBI Taxonomy" id="74649"/>
    <lineage>
        <taxon>Eukaryota</taxon>
        <taxon>Viridiplantae</taxon>
        <taxon>Streptophyta</taxon>
        <taxon>Embryophyta</taxon>
        <taxon>Tracheophyta</taxon>
        <taxon>Spermatophyta</taxon>
        <taxon>Magnoliopsida</taxon>
        <taxon>eudicotyledons</taxon>
        <taxon>Gunneridae</taxon>
        <taxon>Pentapetalae</taxon>
        <taxon>rosids</taxon>
        <taxon>fabids</taxon>
        <taxon>Rosales</taxon>
        <taxon>Rosaceae</taxon>
        <taxon>Rosoideae</taxon>
        <taxon>Rosoideae incertae sedis</taxon>
        <taxon>Rosa</taxon>
    </lineage>
</organism>
<accession>A0A2P6QIN5</accession>
<dbReference type="Proteomes" id="UP000238479">
    <property type="component" value="Chromosome 5"/>
</dbReference>
<keyword evidence="1" id="KW-1133">Transmembrane helix</keyword>
<gene>
    <name evidence="2" type="ORF">RchiOBHm_Chr5g0064471</name>
</gene>
<reference evidence="2 3" key="1">
    <citation type="journal article" date="2018" name="Nat. Genet.">
        <title>The Rosa genome provides new insights in the design of modern roses.</title>
        <authorList>
            <person name="Bendahmane M."/>
        </authorList>
    </citation>
    <scope>NUCLEOTIDE SEQUENCE [LARGE SCALE GENOMIC DNA]</scope>
    <source>
        <strain evidence="3">cv. Old Blush</strain>
    </source>
</reference>
<evidence type="ECO:0000313" key="3">
    <source>
        <dbReference type="Proteomes" id="UP000238479"/>
    </source>
</evidence>
<dbReference type="Gramene" id="PRQ34045">
    <property type="protein sequence ID" value="PRQ34045"/>
    <property type="gene ID" value="RchiOBHm_Chr5g0064471"/>
</dbReference>
<keyword evidence="1" id="KW-0812">Transmembrane</keyword>
<evidence type="ECO:0000256" key="1">
    <source>
        <dbReference type="SAM" id="Phobius"/>
    </source>
</evidence>
<dbReference type="AlphaFoldDB" id="A0A2P6QIN5"/>
<sequence>MFLSFGLFLSVFFPSTVLGSFARSLSPFLALWVPLVPIFPFSGCFFLHPLPLVVLSSSMIGYFAPRNFLSGVYSLLHWVMLQEVVYLSVPVSLVPYRISPNPFIRFIPVVVVLATLFLADLVRCGEGDVCKYLWKSDGWDIEFDMGPSSALSILTDLVDRLLCGGAAVSSFLSVVADRTGSGVVLLGAFRSLLLVFLGGFVPLCNSLF</sequence>
<keyword evidence="1" id="KW-0472">Membrane</keyword>
<protein>
    <submittedName>
        <fullName evidence="2">Uncharacterized protein</fullName>
    </submittedName>
</protein>
<feature type="transmembrane region" description="Helical" evidence="1">
    <location>
        <begin position="182"/>
        <end position="204"/>
    </location>
</feature>
<dbReference type="EMBL" id="PDCK01000043">
    <property type="protein sequence ID" value="PRQ34045.1"/>
    <property type="molecule type" value="Genomic_DNA"/>
</dbReference>
<feature type="transmembrane region" description="Helical" evidence="1">
    <location>
        <begin position="67"/>
        <end position="91"/>
    </location>
</feature>
<keyword evidence="3" id="KW-1185">Reference proteome</keyword>
<feature type="transmembrane region" description="Helical" evidence="1">
    <location>
        <begin position="29"/>
        <end position="55"/>
    </location>
</feature>
<evidence type="ECO:0000313" key="2">
    <source>
        <dbReference type="EMBL" id="PRQ34045.1"/>
    </source>
</evidence>
<comment type="caution">
    <text evidence="2">The sequence shown here is derived from an EMBL/GenBank/DDBJ whole genome shotgun (WGS) entry which is preliminary data.</text>
</comment>